<evidence type="ECO:0000256" key="3">
    <source>
        <dbReference type="ARBA" id="ARBA00022833"/>
    </source>
</evidence>
<protein>
    <recommendedName>
        <fullName evidence="4">Threonyl/alanyl tRNA synthetase SAD domain-containing protein</fullName>
    </recommendedName>
</protein>
<dbReference type="Gene3D" id="3.30.980.10">
    <property type="entry name" value="Threonyl-trna Synthetase, Chain A, domain 2"/>
    <property type="match status" value="1"/>
</dbReference>
<comment type="cofactor">
    <cofactor evidence="1">
        <name>Zn(2+)</name>
        <dbReference type="ChEBI" id="CHEBI:29105"/>
    </cofactor>
</comment>
<dbReference type="PANTHER" id="PTHR43462:SF1">
    <property type="entry name" value="ALANYL-TRNA EDITING PROTEIN AARSD1"/>
    <property type="match status" value="1"/>
</dbReference>
<dbReference type="InterPro" id="IPR051335">
    <property type="entry name" value="Alanyl-tRNA_Editing_Enzymes"/>
</dbReference>
<dbReference type="SUPFAM" id="SSF55186">
    <property type="entry name" value="ThrRS/AlaRS common domain"/>
    <property type="match status" value="1"/>
</dbReference>
<feature type="non-terminal residue" evidence="5">
    <location>
        <position position="1"/>
    </location>
</feature>
<gene>
    <name evidence="5" type="ORF">COW86_04870</name>
</gene>
<evidence type="ECO:0000313" key="6">
    <source>
        <dbReference type="Proteomes" id="UP000230159"/>
    </source>
</evidence>
<comment type="caution">
    <text evidence="5">The sequence shown here is derived from an EMBL/GenBank/DDBJ whole genome shotgun (WGS) entry which is preliminary data.</text>
</comment>
<keyword evidence="3" id="KW-0862">Zinc</keyword>
<accession>A0A2H0CZS4</accession>
<sequence length="134" mass="15468">VLCKLSWEFRNKQMKLHTAAHLHHCLLEKTAGKYLPFPKVSDIQDGFVFNRYESDEITPELVEKTNEVFREAISSGADVKTYPDTEKKGYRWWECLGYKIPCGGTHVKNISEIGTVEIEYNKKKGMSTINIKLK</sequence>
<dbReference type="GO" id="GO:0043039">
    <property type="term" value="P:tRNA aminoacylation"/>
    <property type="evidence" value="ECO:0007669"/>
    <property type="project" value="InterPro"/>
</dbReference>
<feature type="domain" description="Threonyl/alanyl tRNA synthetase SAD" evidence="4">
    <location>
        <begin position="100"/>
        <end position="125"/>
    </location>
</feature>
<keyword evidence="2" id="KW-0479">Metal-binding</keyword>
<dbReference type="GO" id="GO:0005524">
    <property type="term" value="F:ATP binding"/>
    <property type="evidence" value="ECO:0007669"/>
    <property type="project" value="InterPro"/>
</dbReference>
<dbReference type="PANTHER" id="PTHR43462">
    <property type="entry name" value="ALANYL-TRNA EDITING PROTEIN"/>
    <property type="match status" value="1"/>
</dbReference>
<evidence type="ECO:0000313" key="5">
    <source>
        <dbReference type="EMBL" id="PIP75241.1"/>
    </source>
</evidence>
<dbReference type="GO" id="GO:0046872">
    <property type="term" value="F:metal ion binding"/>
    <property type="evidence" value="ECO:0007669"/>
    <property type="project" value="UniProtKB-KW"/>
</dbReference>
<dbReference type="Pfam" id="PF07973">
    <property type="entry name" value="tRNA_SAD"/>
    <property type="match status" value="1"/>
</dbReference>
<evidence type="ECO:0000259" key="4">
    <source>
        <dbReference type="Pfam" id="PF07973"/>
    </source>
</evidence>
<organism evidence="5 6">
    <name type="scientific">Candidatus Kuenenbacteria bacterium CG22_combo_CG10-13_8_21_14_all_39_9</name>
    <dbReference type="NCBI Taxonomy" id="1974621"/>
    <lineage>
        <taxon>Bacteria</taxon>
        <taxon>Candidatus Kueneniibacteriota</taxon>
    </lineage>
</organism>
<dbReference type="GO" id="GO:0002161">
    <property type="term" value="F:aminoacyl-tRNA deacylase activity"/>
    <property type="evidence" value="ECO:0007669"/>
    <property type="project" value="UniProtKB-ARBA"/>
</dbReference>
<dbReference type="Proteomes" id="UP000230159">
    <property type="component" value="Unassembled WGS sequence"/>
</dbReference>
<dbReference type="InterPro" id="IPR012947">
    <property type="entry name" value="tRNA_SAD"/>
</dbReference>
<dbReference type="InterPro" id="IPR018163">
    <property type="entry name" value="Thr/Ala-tRNA-synth_IIc_edit"/>
</dbReference>
<reference evidence="5 6" key="1">
    <citation type="submission" date="2017-09" db="EMBL/GenBank/DDBJ databases">
        <title>Depth-based differentiation of microbial function through sediment-hosted aquifers and enrichment of novel symbionts in the deep terrestrial subsurface.</title>
        <authorList>
            <person name="Probst A.J."/>
            <person name="Ladd B."/>
            <person name="Jarett J.K."/>
            <person name="Geller-Mcgrath D.E."/>
            <person name="Sieber C.M."/>
            <person name="Emerson J.B."/>
            <person name="Anantharaman K."/>
            <person name="Thomas B.C."/>
            <person name="Malmstrom R."/>
            <person name="Stieglmeier M."/>
            <person name="Klingl A."/>
            <person name="Woyke T."/>
            <person name="Ryan C.M."/>
            <person name="Banfield J.F."/>
        </authorList>
    </citation>
    <scope>NUCLEOTIDE SEQUENCE [LARGE SCALE GENOMIC DNA]</scope>
    <source>
        <strain evidence="5">CG22_combo_CG10-13_8_21_14_all_39_9</strain>
    </source>
</reference>
<proteinExistence type="predicted"/>
<name>A0A2H0CZS4_9BACT</name>
<evidence type="ECO:0000256" key="1">
    <source>
        <dbReference type="ARBA" id="ARBA00001947"/>
    </source>
</evidence>
<evidence type="ECO:0000256" key="2">
    <source>
        <dbReference type="ARBA" id="ARBA00022723"/>
    </source>
</evidence>
<dbReference type="EMBL" id="PCTN01000213">
    <property type="protein sequence ID" value="PIP75241.1"/>
    <property type="molecule type" value="Genomic_DNA"/>
</dbReference>
<dbReference type="GO" id="GO:0004812">
    <property type="term" value="F:aminoacyl-tRNA ligase activity"/>
    <property type="evidence" value="ECO:0007669"/>
    <property type="project" value="InterPro"/>
</dbReference>
<dbReference type="AlphaFoldDB" id="A0A2H0CZS4"/>